<dbReference type="GO" id="GO:0016491">
    <property type="term" value="F:oxidoreductase activity"/>
    <property type="evidence" value="ECO:0007669"/>
    <property type="project" value="UniProtKB-KW"/>
</dbReference>
<keyword evidence="2" id="KW-0521">NADP</keyword>
<comment type="similarity">
    <text evidence="1">Belongs to the short-chain dehydrogenases/reductases (SDR) family.</text>
</comment>
<dbReference type="PROSITE" id="PS00061">
    <property type="entry name" value="ADH_SHORT"/>
    <property type="match status" value="1"/>
</dbReference>
<evidence type="ECO:0000313" key="5">
    <source>
        <dbReference type="Proteomes" id="UP000310158"/>
    </source>
</evidence>
<protein>
    <recommendedName>
        <fullName evidence="6">NAD(P)-binding protein</fullName>
    </recommendedName>
</protein>
<dbReference type="PANTHER" id="PTHR24320">
    <property type="entry name" value="RETINOL DEHYDROGENASE"/>
    <property type="match status" value="1"/>
</dbReference>
<sequence>MPAPSEPKHVSILSEIYPPKSKWSSDEVPDLTGQTIIVTGGNSGIGKETCRILLSKNARIYMAARSEGKARPAIEEITKSTGKTQLFFLKLDLADLPAVRKAAEEFLSKEEYLHVLGVMTPPMDDVTAQGYDSQFGTNVLGHFFFTTLLLPVLLRTAASSTNPTHKARIVNVSSNAHELMTVPGGINWDSLRKGEAATPARRKLGKNALYGQSKLGDVLFSNELARRYGNQGIVSNSLNPGGVRTELQRHVNNPIARLIISALVYDVSYGVLTQLYLGTAPEALEMNGQVRKHAIS</sequence>
<keyword evidence="5" id="KW-1185">Reference proteome</keyword>
<organism evidence="4 5">
    <name type="scientific">Bondarzewia mesenterica</name>
    <dbReference type="NCBI Taxonomy" id="1095465"/>
    <lineage>
        <taxon>Eukaryota</taxon>
        <taxon>Fungi</taxon>
        <taxon>Dikarya</taxon>
        <taxon>Basidiomycota</taxon>
        <taxon>Agaricomycotina</taxon>
        <taxon>Agaricomycetes</taxon>
        <taxon>Russulales</taxon>
        <taxon>Bondarzewiaceae</taxon>
        <taxon>Bondarzewia</taxon>
    </lineage>
</organism>
<dbReference type="Proteomes" id="UP000310158">
    <property type="component" value="Unassembled WGS sequence"/>
</dbReference>
<dbReference type="PRINTS" id="PR00081">
    <property type="entry name" value="GDHRDH"/>
</dbReference>
<evidence type="ECO:0000256" key="3">
    <source>
        <dbReference type="ARBA" id="ARBA00023002"/>
    </source>
</evidence>
<dbReference type="InterPro" id="IPR020904">
    <property type="entry name" value="Sc_DH/Rdtase_CS"/>
</dbReference>
<name>A0A4S4M1W2_9AGAM</name>
<evidence type="ECO:0000256" key="2">
    <source>
        <dbReference type="ARBA" id="ARBA00022857"/>
    </source>
</evidence>
<gene>
    <name evidence="4" type="ORF">EW146_g3938</name>
</gene>
<evidence type="ECO:0000313" key="4">
    <source>
        <dbReference type="EMBL" id="THH16750.1"/>
    </source>
</evidence>
<dbReference type="EMBL" id="SGPL01000144">
    <property type="protein sequence ID" value="THH16750.1"/>
    <property type="molecule type" value="Genomic_DNA"/>
</dbReference>
<dbReference type="Pfam" id="PF00106">
    <property type="entry name" value="adh_short"/>
    <property type="match status" value="1"/>
</dbReference>
<dbReference type="InterPro" id="IPR002347">
    <property type="entry name" value="SDR_fam"/>
</dbReference>
<evidence type="ECO:0008006" key="6">
    <source>
        <dbReference type="Google" id="ProtNLM"/>
    </source>
</evidence>
<dbReference type="InterPro" id="IPR036291">
    <property type="entry name" value="NAD(P)-bd_dom_sf"/>
</dbReference>
<comment type="caution">
    <text evidence="4">The sequence shown here is derived from an EMBL/GenBank/DDBJ whole genome shotgun (WGS) entry which is preliminary data.</text>
</comment>
<dbReference type="Gene3D" id="3.40.50.720">
    <property type="entry name" value="NAD(P)-binding Rossmann-like Domain"/>
    <property type="match status" value="1"/>
</dbReference>
<accession>A0A4S4M1W2</accession>
<dbReference type="SUPFAM" id="SSF51735">
    <property type="entry name" value="NAD(P)-binding Rossmann-fold domains"/>
    <property type="match status" value="1"/>
</dbReference>
<proteinExistence type="inferred from homology"/>
<keyword evidence="3" id="KW-0560">Oxidoreductase</keyword>
<reference evidence="4 5" key="1">
    <citation type="submission" date="2019-02" db="EMBL/GenBank/DDBJ databases">
        <title>Genome sequencing of the rare red list fungi Bondarzewia mesenterica.</title>
        <authorList>
            <person name="Buettner E."/>
            <person name="Kellner H."/>
        </authorList>
    </citation>
    <scope>NUCLEOTIDE SEQUENCE [LARGE SCALE GENOMIC DNA]</scope>
    <source>
        <strain evidence="4 5">DSM 108281</strain>
    </source>
</reference>
<dbReference type="PANTHER" id="PTHR24320:SF236">
    <property type="entry name" value="SHORT-CHAIN DEHYDROGENASE-RELATED"/>
    <property type="match status" value="1"/>
</dbReference>
<evidence type="ECO:0000256" key="1">
    <source>
        <dbReference type="ARBA" id="ARBA00006484"/>
    </source>
</evidence>
<dbReference type="OrthoDB" id="191139at2759"/>
<dbReference type="AlphaFoldDB" id="A0A4S4M1W2"/>